<feature type="region of interest" description="Disordered" evidence="2">
    <location>
        <begin position="520"/>
        <end position="561"/>
    </location>
</feature>
<dbReference type="EMBL" id="CM016554">
    <property type="protein sequence ID" value="TKW28965.1"/>
    <property type="molecule type" value="Genomic_DNA"/>
</dbReference>
<dbReference type="AlphaFoldDB" id="A0A4U6VJM0"/>
<feature type="compositionally biased region" description="Basic residues" evidence="2">
    <location>
        <begin position="57"/>
        <end position="67"/>
    </location>
</feature>
<proteinExistence type="predicted"/>
<dbReference type="OMA" id="ANTVSEY"/>
<organism evidence="3 4">
    <name type="scientific">Setaria viridis</name>
    <name type="common">Green bristlegrass</name>
    <name type="synonym">Setaria italica subsp. viridis</name>
    <dbReference type="NCBI Taxonomy" id="4556"/>
    <lineage>
        <taxon>Eukaryota</taxon>
        <taxon>Viridiplantae</taxon>
        <taxon>Streptophyta</taxon>
        <taxon>Embryophyta</taxon>
        <taxon>Tracheophyta</taxon>
        <taxon>Spermatophyta</taxon>
        <taxon>Magnoliopsida</taxon>
        <taxon>Liliopsida</taxon>
        <taxon>Poales</taxon>
        <taxon>Poaceae</taxon>
        <taxon>PACMAD clade</taxon>
        <taxon>Panicoideae</taxon>
        <taxon>Panicodae</taxon>
        <taxon>Paniceae</taxon>
        <taxon>Cenchrinae</taxon>
        <taxon>Setaria</taxon>
    </lineage>
</organism>
<name>A0A4U6VJM0_SETVI</name>
<dbReference type="GO" id="GO:0032196">
    <property type="term" value="P:transposition"/>
    <property type="evidence" value="ECO:0007669"/>
    <property type="project" value="InterPro"/>
</dbReference>
<keyword evidence="4" id="KW-1185">Reference proteome</keyword>
<keyword evidence="1" id="KW-0175">Coiled coil</keyword>
<reference evidence="3" key="1">
    <citation type="submission" date="2019-03" db="EMBL/GenBank/DDBJ databases">
        <title>WGS assembly of Setaria viridis.</title>
        <authorList>
            <person name="Huang P."/>
            <person name="Jenkins J."/>
            <person name="Grimwood J."/>
            <person name="Barry K."/>
            <person name="Healey A."/>
            <person name="Mamidi S."/>
            <person name="Sreedasyam A."/>
            <person name="Shu S."/>
            <person name="Feldman M."/>
            <person name="Wu J."/>
            <person name="Yu Y."/>
            <person name="Chen C."/>
            <person name="Johnson J."/>
            <person name="Rokhsar D."/>
            <person name="Baxter I."/>
            <person name="Schmutz J."/>
            <person name="Brutnell T."/>
            <person name="Kellogg E."/>
        </authorList>
    </citation>
    <scope>NUCLEOTIDE SEQUENCE [LARGE SCALE GENOMIC DNA]</scope>
</reference>
<dbReference type="PANTHER" id="PTHR33157:SF12">
    <property type="entry name" value="TRANSPOSASE TNP1_EN_SPM-LIKE DOMAIN-CONTAINING PROTEIN"/>
    <property type="match status" value="1"/>
</dbReference>
<feature type="coiled-coil region" evidence="1">
    <location>
        <begin position="465"/>
        <end position="514"/>
    </location>
</feature>
<feature type="compositionally biased region" description="Gly residues" evidence="2">
    <location>
        <begin position="44"/>
        <end position="56"/>
    </location>
</feature>
<protein>
    <submittedName>
        <fullName evidence="3">Uncharacterized protein</fullName>
    </submittedName>
</protein>
<evidence type="ECO:0000313" key="4">
    <source>
        <dbReference type="Proteomes" id="UP000298652"/>
    </source>
</evidence>
<sequence>MVSGVRRVTSLYARSTDAAEESDAAQESGRGRGRGGARGREKGGAGVEGGGSGRGKGGGRGRGKARARPPSPVASSSSSEEEEVPSSHASGDEEVQVEQDQVEEEAGGSGSSSSSRIWLRGPSTLPKRPIPLERRPVIQPSWKRGFTKVGGGDHARHPNGILGLLCRLHFPGLVEFDGTTKPAYTWEHYVAVCDALDQDGRVFPNKAERVKAELWDFFRCQEGYEARAATVAHEAAKKLVKDMHYEARVQAIIDYYASYRRMKINKTKARTMKLTREQYLQVPPWWCIQHCQCWEYMVDKWCNPKWEETHNACRDRRLLMPGAPHHQGNLSLDEYAAKWSSSHGGQPCSQFKAWALSHKGKATDNIDYNPEDPPSAYSNATVHNRLNEYTTMAREVHGPEYDPSTQELDGEVVMRVGKGKKHGRYWIGDSTIDTATTPTLSQIRAKGTSSSSAIRPRPDTTWFQMEALQAQVKQERKRREEMEARMEVDWQREARRMEARVEAAERRAEQMFQYMQGVFERMGQPPPPNLFPPSPTSTPNQSAASNEPSDPALSQWPSLPP</sequence>
<dbReference type="PANTHER" id="PTHR33157">
    <property type="entry name" value="AUTONOMOUS TRANSPOSABLE ELEMENT EN-1 MOSAIC PROTEIN-RELATED"/>
    <property type="match status" value="1"/>
</dbReference>
<dbReference type="Proteomes" id="UP000298652">
    <property type="component" value="Chromosome 3"/>
</dbReference>
<dbReference type="Gramene" id="TKW28965">
    <property type="protein sequence ID" value="TKW28965"/>
    <property type="gene ID" value="SEVIR_3G364000v2"/>
</dbReference>
<dbReference type="InterPro" id="IPR039266">
    <property type="entry name" value="EN-1/SPM"/>
</dbReference>
<accession>A0A4U6VJM0</accession>
<evidence type="ECO:0000256" key="2">
    <source>
        <dbReference type="SAM" id="MobiDB-lite"/>
    </source>
</evidence>
<evidence type="ECO:0000313" key="3">
    <source>
        <dbReference type="EMBL" id="TKW28965.1"/>
    </source>
</evidence>
<feature type="compositionally biased region" description="Acidic residues" evidence="2">
    <location>
        <begin position="92"/>
        <end position="106"/>
    </location>
</feature>
<evidence type="ECO:0000256" key="1">
    <source>
        <dbReference type="SAM" id="Coils"/>
    </source>
</evidence>
<feature type="compositionally biased region" description="Pro residues" evidence="2">
    <location>
        <begin position="524"/>
        <end position="536"/>
    </location>
</feature>
<feature type="region of interest" description="Disordered" evidence="2">
    <location>
        <begin position="1"/>
        <end position="130"/>
    </location>
</feature>
<gene>
    <name evidence="3" type="ORF">SEVIR_3G364000v2</name>
</gene>